<dbReference type="Proteomes" id="UP000298860">
    <property type="component" value="Unassembled WGS sequence"/>
</dbReference>
<dbReference type="OrthoDB" id="9777385at2"/>
<feature type="binding site" evidence="2">
    <location>
        <position position="390"/>
    </location>
    <ligand>
        <name>Mn(2+)</name>
        <dbReference type="ChEBI" id="CHEBI:29035"/>
        <label>2</label>
    </ligand>
</feature>
<keyword evidence="2" id="KW-0464">Manganese</keyword>
<feature type="binding site" evidence="2">
    <location>
        <position position="150"/>
    </location>
    <ligand>
        <name>Mn(2+)</name>
        <dbReference type="ChEBI" id="CHEBI:29035"/>
        <label>2</label>
    </ligand>
</feature>
<dbReference type="FunFam" id="3.30.70.360:FF:000001">
    <property type="entry name" value="N-acetyldiaminopimelate deacetylase"/>
    <property type="match status" value="1"/>
</dbReference>
<evidence type="ECO:0000259" key="3">
    <source>
        <dbReference type="Pfam" id="PF07687"/>
    </source>
</evidence>
<dbReference type="GO" id="GO:0046872">
    <property type="term" value="F:metal ion binding"/>
    <property type="evidence" value="ECO:0007669"/>
    <property type="project" value="UniProtKB-KW"/>
</dbReference>
<dbReference type="EMBL" id="BJFL01000032">
    <property type="protein sequence ID" value="GDY33008.1"/>
    <property type="molecule type" value="Genomic_DNA"/>
</dbReference>
<accession>A0A4D4JEC7</accession>
<evidence type="ECO:0000313" key="5">
    <source>
        <dbReference type="Proteomes" id="UP000298860"/>
    </source>
</evidence>
<dbReference type="InterPro" id="IPR017439">
    <property type="entry name" value="Amidohydrolase"/>
</dbReference>
<feature type="domain" description="Peptidase M20 dimerisation" evidence="3">
    <location>
        <begin position="201"/>
        <end position="294"/>
    </location>
</feature>
<dbReference type="InterPro" id="IPR011650">
    <property type="entry name" value="Peptidase_M20_dimer"/>
</dbReference>
<keyword evidence="1 4" id="KW-0378">Hydrolase</keyword>
<gene>
    <name evidence="4" type="primary">hipO_1</name>
    <name evidence="4" type="ORF">GTS_46410</name>
</gene>
<evidence type="ECO:0000313" key="4">
    <source>
        <dbReference type="EMBL" id="GDY33008.1"/>
    </source>
</evidence>
<dbReference type="Pfam" id="PF07687">
    <property type="entry name" value="M20_dimer"/>
    <property type="match status" value="1"/>
</dbReference>
<dbReference type="PANTHER" id="PTHR11014:SF63">
    <property type="entry name" value="METALLOPEPTIDASE, PUTATIVE (AFU_ORTHOLOGUE AFUA_6G09600)-RELATED"/>
    <property type="match status" value="1"/>
</dbReference>
<keyword evidence="5" id="KW-1185">Reference proteome</keyword>
<feature type="binding site" evidence="2">
    <location>
        <position position="116"/>
    </location>
    <ligand>
        <name>Mn(2+)</name>
        <dbReference type="ChEBI" id="CHEBI:29035"/>
        <label>2</label>
    </ligand>
</feature>
<dbReference type="Gene3D" id="3.40.630.10">
    <property type="entry name" value="Zn peptidases"/>
    <property type="match status" value="1"/>
</dbReference>
<dbReference type="PANTHER" id="PTHR11014">
    <property type="entry name" value="PEPTIDASE M20 FAMILY MEMBER"/>
    <property type="match status" value="1"/>
</dbReference>
<proteinExistence type="predicted"/>
<dbReference type="InterPro" id="IPR002933">
    <property type="entry name" value="Peptidase_M20"/>
</dbReference>
<comment type="caution">
    <text evidence="4">The sequence shown here is derived from an EMBL/GenBank/DDBJ whole genome shotgun (WGS) entry which is preliminary data.</text>
</comment>
<protein>
    <submittedName>
        <fullName evidence="4">Hippurate hydrolase</fullName>
    </submittedName>
</protein>
<dbReference type="AlphaFoldDB" id="A0A4D4JEC7"/>
<dbReference type="PIRSF" id="PIRSF005962">
    <property type="entry name" value="Pept_M20D_amidohydro"/>
    <property type="match status" value="1"/>
</dbReference>
<feature type="binding site" evidence="2">
    <location>
        <position position="177"/>
    </location>
    <ligand>
        <name>Mn(2+)</name>
        <dbReference type="ChEBI" id="CHEBI:29035"/>
        <label>2</label>
    </ligand>
</feature>
<keyword evidence="2" id="KW-0479">Metal-binding</keyword>
<dbReference type="Gene3D" id="3.30.70.360">
    <property type="match status" value="1"/>
</dbReference>
<comment type="cofactor">
    <cofactor evidence="2">
        <name>Mn(2+)</name>
        <dbReference type="ChEBI" id="CHEBI:29035"/>
    </cofactor>
    <text evidence="2">The Mn(2+) ion enhances activity.</text>
</comment>
<organism evidence="4 5">
    <name type="scientific">Gandjariella thermophila</name>
    <dbReference type="NCBI Taxonomy" id="1931992"/>
    <lineage>
        <taxon>Bacteria</taxon>
        <taxon>Bacillati</taxon>
        <taxon>Actinomycetota</taxon>
        <taxon>Actinomycetes</taxon>
        <taxon>Pseudonocardiales</taxon>
        <taxon>Pseudonocardiaceae</taxon>
        <taxon>Gandjariella</taxon>
    </lineage>
</organism>
<dbReference type="SUPFAM" id="SSF55031">
    <property type="entry name" value="Bacterial exopeptidase dimerisation domain"/>
    <property type="match status" value="1"/>
</dbReference>
<reference evidence="5" key="1">
    <citation type="submission" date="2019-04" db="EMBL/GenBank/DDBJ databases">
        <title>Draft genome sequence of Pseudonocardiaceae bacterium SL3-2-4.</title>
        <authorList>
            <person name="Ningsih F."/>
            <person name="Yokota A."/>
            <person name="Sakai Y."/>
            <person name="Nanatani K."/>
            <person name="Yabe S."/>
            <person name="Oetari A."/>
            <person name="Sjamsuridzal W."/>
        </authorList>
    </citation>
    <scope>NUCLEOTIDE SEQUENCE [LARGE SCALE GENOMIC DNA]</scope>
    <source>
        <strain evidence="5">SL3-2-4</strain>
    </source>
</reference>
<dbReference type="RefSeq" id="WP_137815993.1">
    <property type="nucleotide sequence ID" value="NZ_BJFL01000032.1"/>
</dbReference>
<dbReference type="NCBIfam" id="TIGR01891">
    <property type="entry name" value="amidohydrolases"/>
    <property type="match status" value="1"/>
</dbReference>
<dbReference type="GO" id="GO:0050118">
    <property type="term" value="F:N-acetyldiaminopimelate deacetylase activity"/>
    <property type="evidence" value="ECO:0007669"/>
    <property type="project" value="UniProtKB-ARBA"/>
</dbReference>
<dbReference type="InterPro" id="IPR036264">
    <property type="entry name" value="Bact_exopeptidase_dim_dom"/>
</dbReference>
<dbReference type="SUPFAM" id="SSF53187">
    <property type="entry name" value="Zn-dependent exopeptidases"/>
    <property type="match status" value="1"/>
</dbReference>
<name>A0A4D4JEC7_9PSEU</name>
<evidence type="ECO:0000256" key="2">
    <source>
        <dbReference type="PIRSR" id="PIRSR005962-1"/>
    </source>
</evidence>
<dbReference type="Pfam" id="PF01546">
    <property type="entry name" value="Peptidase_M20"/>
    <property type="match status" value="1"/>
</dbReference>
<sequence>MTGLADGVLGGLDGMLGDLEECYVDLHRHPELSYQEIRTAARVAERLAGLDYRVTTGVGGTGVVGVLDNGPGPTVLLRADMDALPVAELTGLPYASTATAIDGDGRRVPVMHACGHDMHVTWLLGAARLLAAARADWRGSVAVVFQPAEEFGGGAQAMVDDGLFELVGVPDVVLGQHVAPAPAGMVLCRAGTIMAASDSVLVRLFGRGGHGSRPETTVDPVVMAAATVLRLQTVVSREIAATDAAVVTVGAINAGTQDNVIPSEAELRVNVRSFDQQVRRRALAAVERIVRAEATASGAPREPEITVTNSFPITVNDEPATLRLTAAFTDHFGADRVVEAPLATGSEDFGVLGDACGAPSVFWFVGGIDAAAFAEAEATGRLETDVPSNHSPHFAPVPHPTIATGVRALVAAALAWLRDGPGDRARA</sequence>
<evidence type="ECO:0000256" key="1">
    <source>
        <dbReference type="ARBA" id="ARBA00022801"/>
    </source>
</evidence>
<feature type="binding site" evidence="2">
    <location>
        <position position="114"/>
    </location>
    <ligand>
        <name>Mn(2+)</name>
        <dbReference type="ChEBI" id="CHEBI:29035"/>
        <label>2</label>
    </ligand>
</feature>
<dbReference type="GO" id="GO:0019877">
    <property type="term" value="P:diaminopimelate biosynthetic process"/>
    <property type="evidence" value="ECO:0007669"/>
    <property type="project" value="UniProtKB-ARBA"/>
</dbReference>